<reference evidence="1 2" key="1">
    <citation type="submission" date="2016-11" db="EMBL/GenBank/DDBJ databases">
        <authorList>
            <person name="Jaros S."/>
            <person name="Januszkiewicz K."/>
            <person name="Wedrychowicz H."/>
        </authorList>
    </citation>
    <scope>NUCLEOTIDE SEQUENCE [LARGE SCALE GENOMIC DNA]</scope>
    <source>
        <strain evidence="1 2">DSM 24787</strain>
    </source>
</reference>
<organism evidence="1 2">
    <name type="scientific">Chitinophaga niabensis</name>
    <dbReference type="NCBI Taxonomy" id="536979"/>
    <lineage>
        <taxon>Bacteria</taxon>
        <taxon>Pseudomonadati</taxon>
        <taxon>Bacteroidota</taxon>
        <taxon>Chitinophagia</taxon>
        <taxon>Chitinophagales</taxon>
        <taxon>Chitinophagaceae</taxon>
        <taxon>Chitinophaga</taxon>
    </lineage>
</organism>
<accession>A0A1N6H242</accession>
<dbReference type="STRING" id="536979.SAMN04488055_3131"/>
<gene>
    <name evidence="1" type="ORF">SAMN04488055_3131</name>
</gene>
<keyword evidence="2" id="KW-1185">Reference proteome</keyword>
<dbReference type="Proteomes" id="UP000185003">
    <property type="component" value="Unassembled WGS sequence"/>
</dbReference>
<evidence type="ECO:0000313" key="2">
    <source>
        <dbReference type="Proteomes" id="UP000185003"/>
    </source>
</evidence>
<sequence length="73" mass="8467">MKDKTYYVYLGSGKPGTIALIDAGIDSSSQQMIVPYADVVELFKKFISLHKIKYMGKLGYEKYYCFLRIQFRP</sequence>
<proteinExistence type="predicted"/>
<dbReference type="AlphaFoldDB" id="A0A1N6H242"/>
<dbReference type="EMBL" id="FSRA01000001">
    <property type="protein sequence ID" value="SIO13898.1"/>
    <property type="molecule type" value="Genomic_DNA"/>
</dbReference>
<evidence type="ECO:0000313" key="1">
    <source>
        <dbReference type="EMBL" id="SIO13898.1"/>
    </source>
</evidence>
<name>A0A1N6H242_9BACT</name>
<protein>
    <submittedName>
        <fullName evidence="1">Uncharacterized protein</fullName>
    </submittedName>
</protein>